<evidence type="ECO:0000313" key="2">
    <source>
        <dbReference type="Proteomes" id="UP000814033"/>
    </source>
</evidence>
<reference evidence="1" key="2">
    <citation type="journal article" date="2022" name="New Phytol.">
        <title>Evolutionary transition to the ectomycorrhizal habit in the genomes of a hyperdiverse lineage of mushroom-forming fungi.</title>
        <authorList>
            <person name="Looney B."/>
            <person name="Miyauchi S."/>
            <person name="Morin E."/>
            <person name="Drula E."/>
            <person name="Courty P.E."/>
            <person name="Kohler A."/>
            <person name="Kuo A."/>
            <person name="LaButti K."/>
            <person name="Pangilinan J."/>
            <person name="Lipzen A."/>
            <person name="Riley R."/>
            <person name="Andreopoulos W."/>
            <person name="He G."/>
            <person name="Johnson J."/>
            <person name="Nolan M."/>
            <person name="Tritt A."/>
            <person name="Barry K.W."/>
            <person name="Grigoriev I.V."/>
            <person name="Nagy L.G."/>
            <person name="Hibbett D."/>
            <person name="Henrissat B."/>
            <person name="Matheny P.B."/>
            <person name="Labbe J."/>
            <person name="Martin F.M."/>
        </authorList>
    </citation>
    <scope>NUCLEOTIDE SEQUENCE</scope>
    <source>
        <strain evidence="1">FP105234-sp</strain>
    </source>
</reference>
<protein>
    <submittedName>
        <fullName evidence="1">DUF625-domain-containing protein</fullName>
    </submittedName>
</protein>
<accession>A0ACB8S1G9</accession>
<proteinExistence type="predicted"/>
<reference evidence="1" key="1">
    <citation type="submission" date="2021-02" db="EMBL/GenBank/DDBJ databases">
        <authorList>
            <consortium name="DOE Joint Genome Institute"/>
            <person name="Ahrendt S."/>
            <person name="Looney B.P."/>
            <person name="Miyauchi S."/>
            <person name="Morin E."/>
            <person name="Drula E."/>
            <person name="Courty P.E."/>
            <person name="Chicoki N."/>
            <person name="Fauchery L."/>
            <person name="Kohler A."/>
            <person name="Kuo A."/>
            <person name="Labutti K."/>
            <person name="Pangilinan J."/>
            <person name="Lipzen A."/>
            <person name="Riley R."/>
            <person name="Andreopoulos W."/>
            <person name="He G."/>
            <person name="Johnson J."/>
            <person name="Barry K.W."/>
            <person name="Grigoriev I.V."/>
            <person name="Nagy L."/>
            <person name="Hibbett D."/>
            <person name="Henrissat B."/>
            <person name="Matheny P.B."/>
            <person name="Labbe J."/>
            <person name="Martin F."/>
        </authorList>
    </citation>
    <scope>NUCLEOTIDE SEQUENCE</scope>
    <source>
        <strain evidence="1">FP105234-sp</strain>
    </source>
</reference>
<name>A0ACB8S1G9_9AGAM</name>
<evidence type="ECO:0000313" key="1">
    <source>
        <dbReference type="EMBL" id="KAI0050231.1"/>
    </source>
</evidence>
<dbReference type="EMBL" id="MU275864">
    <property type="protein sequence ID" value="KAI0050231.1"/>
    <property type="molecule type" value="Genomic_DNA"/>
</dbReference>
<gene>
    <name evidence="1" type="ORF">FA95DRAFT_1603743</name>
</gene>
<comment type="caution">
    <text evidence="1">The sequence shown here is derived from an EMBL/GenBank/DDBJ whole genome shotgun (WGS) entry which is preliminary data.</text>
</comment>
<organism evidence="1 2">
    <name type="scientific">Auriscalpium vulgare</name>
    <dbReference type="NCBI Taxonomy" id="40419"/>
    <lineage>
        <taxon>Eukaryota</taxon>
        <taxon>Fungi</taxon>
        <taxon>Dikarya</taxon>
        <taxon>Basidiomycota</taxon>
        <taxon>Agaricomycotina</taxon>
        <taxon>Agaricomycetes</taxon>
        <taxon>Russulales</taxon>
        <taxon>Auriscalpiaceae</taxon>
        <taxon>Auriscalpium</taxon>
    </lineage>
</organism>
<dbReference type="Proteomes" id="UP000814033">
    <property type="component" value="Unassembled WGS sequence"/>
</dbReference>
<keyword evidence="2" id="KW-1185">Reference proteome</keyword>
<sequence length="1300" mass="144479">MTAPKFWLMKAEPDSRVVKGKDVKFSVDDFEAASTTPWEGVRNHEAKNLMKSMHVGDKVLFYHSNCKTPGIAGFAEVSKEAYPDYTAWDPKHPYYDPKTDEANPKWFMVEVKFASRAAHFVPYPYLRDIAAGPSEPPSEVDYIGSNGVKAIKAMALVNRGRLSVQPVEEAAWKVIVEMAAKGGWGDGSGKGRKKGKDKVVNEEQEGGDAEKPKTKTRGRKRKASGAEDDDALSLHFQAPSSRPRPRQSRHTVLRVVMSSADAAAAPPSTPPPASTPDVPPADPQPYTAPEPATSAPLPHVDGPLLLADPPSAGPDDQHLVDVPDVGDHAFVVVDQDEGVDGGHEGVNGHVAGQEGIIVMEGTDEGGQWYQDGDNHELKRVKVYELQNSKWVDQGTAFCFGHYDDTTSEALLVARAESDYNQIILKTTIRSSDVYQRQQETLIVWTEPDGIDYALSFQDPEGCAEVWSFIIEVQRIHASVPEEPQGESSSPRTGSEPSVTTASIIRSGHLPQPALGIIPEIDKAIRALSRTQQIKDKICEYIQRSDYIRAMIDVMNQAEDLENLENLHALCGLMQTILMMNDHGMYEHILEDDRFFGVLGMLEYDPEFPSHKANYREFLRESTHYHQPIDIHDPNVQKKIHHTYRLQFLKDVVLARALDDSTFNVLNSCILFNQIDIITHVQNDTRFLSDIVGLFIKPPISKDAVKMDTDEAEKAKPNGVASAEATDEEHALDRRRADVILLIQQLCIMGKNVQLPARMALFKTLVDRNILHAIQWAIAQPETTEDGQQMIAIGGEVLVTLLDHDVNGVREHVTKQCEQCEVQERKDDSLMTLLCLMTVRSHDMAVQTLMGDSLRMMLEMPTVDSSDPTVPTKLFSRPKDDARIEKFLDFFYKLCIHSLLKPIFEIPEASTLPESGLVLTRERTNLLLSLCDSLSTFALQHSFRAHFFMLSTSISARVAALLTTRDKHLRLAALRFFRAHLRNNNRNFFIHIIKLDIFQSILDLTVKESRRDTLLSSSCLEFFEYLRRENVKELIAHVMTRHEPQVRRLADARLTGECFSGIIRRHDQNIHPQPLAEDEKPVPSQPLELRRLELEEESYFNTDDDDDDDAPPLVSTPPLSRFQFGQKRKRQRMPGLPVRPVRPPAIHLPRTPPIGSLVDYGGEDDDEPGPPPPPPADTPPTPPAGRRLGGPGEYFGAGAGADDEDEDDRALEALVAKPAAAFAPLRPEKRRRDDDDDEMTLERLVTKAKRPSIGGGAGAAKLGDDGPKKIKLKFGAAGMAVAAAAAAPPRSEPGTKDADTG</sequence>